<accession>A0ABD3IKW6</accession>
<keyword evidence="2" id="KW-1185">Reference proteome</keyword>
<dbReference type="Proteomes" id="UP001634007">
    <property type="component" value="Unassembled WGS sequence"/>
</dbReference>
<proteinExistence type="predicted"/>
<evidence type="ECO:0000313" key="1">
    <source>
        <dbReference type="EMBL" id="KAL3715625.1"/>
    </source>
</evidence>
<comment type="caution">
    <text evidence="1">The sequence shown here is derived from an EMBL/GenBank/DDBJ whole genome shotgun (WGS) entry which is preliminary data.</text>
</comment>
<reference evidence="1 2" key="1">
    <citation type="submission" date="2024-11" db="EMBL/GenBank/DDBJ databases">
        <title>Chromosome-level genome assembly of Eucalyptus globulus Labill. provides insights into its genome evolution.</title>
        <authorList>
            <person name="Li X."/>
        </authorList>
    </citation>
    <scope>NUCLEOTIDE SEQUENCE [LARGE SCALE GENOMIC DNA]</scope>
    <source>
        <strain evidence="1">CL2024</strain>
        <tissue evidence="1">Fresh tender leaves</tissue>
    </source>
</reference>
<name>A0ABD3IKW6_EUCGL</name>
<organism evidence="1 2">
    <name type="scientific">Eucalyptus globulus</name>
    <name type="common">Tasmanian blue gum</name>
    <dbReference type="NCBI Taxonomy" id="34317"/>
    <lineage>
        <taxon>Eukaryota</taxon>
        <taxon>Viridiplantae</taxon>
        <taxon>Streptophyta</taxon>
        <taxon>Embryophyta</taxon>
        <taxon>Tracheophyta</taxon>
        <taxon>Spermatophyta</taxon>
        <taxon>Magnoliopsida</taxon>
        <taxon>eudicotyledons</taxon>
        <taxon>Gunneridae</taxon>
        <taxon>Pentapetalae</taxon>
        <taxon>rosids</taxon>
        <taxon>malvids</taxon>
        <taxon>Myrtales</taxon>
        <taxon>Myrtaceae</taxon>
        <taxon>Myrtoideae</taxon>
        <taxon>Eucalypteae</taxon>
        <taxon>Eucalyptus</taxon>
    </lineage>
</organism>
<gene>
    <name evidence="1" type="ORF">ACJRO7_007367</name>
</gene>
<dbReference type="EMBL" id="JBJKBG010000011">
    <property type="protein sequence ID" value="KAL3715625.1"/>
    <property type="molecule type" value="Genomic_DNA"/>
</dbReference>
<evidence type="ECO:0000313" key="2">
    <source>
        <dbReference type="Proteomes" id="UP001634007"/>
    </source>
</evidence>
<sequence>MCRGCPRRPVVDPGVVVHDVKPAVVGHSGVHEVAHIGLDGNVAVGIGGLLAQLRSQGPAQLVLDVGNHDQCAVLVEEACRARADPARAAGGDCDLAI</sequence>
<dbReference type="AlphaFoldDB" id="A0ABD3IKW6"/>
<protein>
    <submittedName>
        <fullName evidence="1">Uncharacterized protein</fullName>
    </submittedName>
</protein>